<keyword evidence="1" id="KW-0732">Signal</keyword>
<feature type="signal peptide" evidence="1">
    <location>
        <begin position="1"/>
        <end position="33"/>
    </location>
</feature>
<name>A0A7S1DP10_HEMAN</name>
<reference evidence="2" key="1">
    <citation type="submission" date="2021-01" db="EMBL/GenBank/DDBJ databases">
        <authorList>
            <person name="Corre E."/>
            <person name="Pelletier E."/>
            <person name="Niang G."/>
            <person name="Scheremetjew M."/>
            <person name="Finn R."/>
            <person name="Kale V."/>
            <person name="Holt S."/>
            <person name="Cochrane G."/>
            <person name="Meng A."/>
            <person name="Brown T."/>
            <person name="Cohen L."/>
        </authorList>
    </citation>
    <scope>NUCLEOTIDE SEQUENCE</scope>
    <source>
        <strain evidence="2">CCMP644</strain>
    </source>
</reference>
<sequence length="427" mass="45460">MRRAEESSQRIFHHMRTVTFILSAAVLVAAASAQTTYSELHGYTPTSDVSSQAKIDFDQQMVMDAVAEDPVNFALAKDKYMNGGNSAGRTLQKFSTTIGDEGGATMLKMASDSAISVVQAYASYWSSNPISGDSSVTCKSGSAVTGCPNYADTIVMAALNNKGDYMLDTPGDRDVVRAQIVKKGTAYHAVWLYVVGRLSEAVTQAAKFDTTTKKMMDGKTAEETVGMAVDEAWAYHTGSQNANLPMKLAKSRGVNFGTCSAIPDALLAAFKDAQKYAATETFDLAMFTKAATDIVPLMTIPIVQGCLRYAYRADGKVMDFAAADAADLAILAEAHIFCAGLYPQMAAADAKVVRDMVDPTKKMTIVARTIKDTLERNYGVMSISPGQVGEWNAVDYECATGGASTAGSSLLLAAASVLVAFVGGRHW</sequence>
<protein>
    <submittedName>
        <fullName evidence="2">Uncharacterized protein</fullName>
    </submittedName>
</protein>
<proteinExistence type="predicted"/>
<evidence type="ECO:0000313" key="2">
    <source>
        <dbReference type="EMBL" id="CAD8953715.1"/>
    </source>
</evidence>
<dbReference type="AlphaFoldDB" id="A0A7S1DP10"/>
<accession>A0A7S1DP10</accession>
<feature type="chain" id="PRO_5030598589" evidence="1">
    <location>
        <begin position="34"/>
        <end position="427"/>
    </location>
</feature>
<dbReference type="EMBL" id="HBFX01013765">
    <property type="protein sequence ID" value="CAD8953715.1"/>
    <property type="molecule type" value="Transcribed_RNA"/>
</dbReference>
<organism evidence="2">
    <name type="scientific">Hemiselmis andersenii</name>
    <name type="common">Cryptophyte alga</name>
    <dbReference type="NCBI Taxonomy" id="464988"/>
    <lineage>
        <taxon>Eukaryota</taxon>
        <taxon>Cryptophyceae</taxon>
        <taxon>Cryptomonadales</taxon>
        <taxon>Hemiselmidaceae</taxon>
        <taxon>Hemiselmis</taxon>
    </lineage>
</organism>
<gene>
    <name evidence="2" type="ORF">HAND00432_LOCUS8252</name>
</gene>
<evidence type="ECO:0000256" key="1">
    <source>
        <dbReference type="SAM" id="SignalP"/>
    </source>
</evidence>